<sequence>MDDEQFDLYEGLENFEDSAHSEPEVEEQEEKVVVSDDEDDFNLVVDDEDSIPQQQEVKPAKKTKKSIYTRKYRIFFVGAPGETHESGISNIEFFVLVKNLPIWIDDAGLMEYVKNITSGVAYAKVLYNQYDGTPLGIGLVEFSEISACTAFLKHKSHIASMPMPLQVYTHISSDYRHGIVSESLIKSACRILSVPYTSSSSFCTSQQDMIEIEYERQQEELVKNGEYEIVTKTFPWFSYDLVSIMGTCNRMMAPNPQNKSRRSKRGPGTGKSSAYFNQFPATSSIRGFHGGSSGKGPGNGANSRSSSASTSSVHLDSYLSSNSMEAMGDKLGFLNTMLQSNAEGKAENLGSAWESTSRADASVKHESGAKRDVSKHESGSKHGSSRPTTSSNNPDSRSPDRQGPTLTVRKSTAKPGPDRDHKSSSNREKGVKGREKSRKRNFEQMRSDRSLERQDNHKSRRERSPDRRDRGKKRDKGRHDKGVHRNQDKRR</sequence>
<reference evidence="2" key="1">
    <citation type="submission" date="2022-07" db="EMBL/GenBank/DDBJ databases">
        <title>Evaluation of T. orientalis genome assembly methods using nanopore sequencing and analysis of variation between genomes.</title>
        <authorList>
            <person name="Yam J."/>
            <person name="Micallef M.L."/>
            <person name="Liu M."/>
            <person name="Djordjevic S.P."/>
            <person name="Bogema D.R."/>
            <person name="Jenkins C."/>
        </authorList>
    </citation>
    <scope>NUCLEOTIDE SEQUENCE</scope>
    <source>
        <strain evidence="2">Goon Nure</strain>
    </source>
</reference>
<protein>
    <recommendedName>
        <fullName evidence="4">RRM domain-containing protein</fullName>
    </recommendedName>
</protein>
<evidence type="ECO:0000256" key="1">
    <source>
        <dbReference type="SAM" id="MobiDB-lite"/>
    </source>
</evidence>
<feature type="compositionally biased region" description="Basic and acidic residues" evidence="1">
    <location>
        <begin position="361"/>
        <end position="380"/>
    </location>
</feature>
<gene>
    <name evidence="2" type="ORF">MACK_003645</name>
</gene>
<dbReference type="Proteomes" id="UP000244811">
    <property type="component" value="Chromosome 2"/>
</dbReference>
<dbReference type="SUPFAM" id="SSF54928">
    <property type="entry name" value="RNA-binding domain, RBD"/>
    <property type="match status" value="1"/>
</dbReference>
<feature type="compositionally biased region" description="Basic and acidic residues" evidence="1">
    <location>
        <begin position="477"/>
        <end position="491"/>
    </location>
</feature>
<feature type="compositionally biased region" description="Polar residues" evidence="1">
    <location>
        <begin position="386"/>
        <end position="396"/>
    </location>
</feature>
<organism evidence="2 3">
    <name type="scientific">Theileria orientalis</name>
    <dbReference type="NCBI Taxonomy" id="68886"/>
    <lineage>
        <taxon>Eukaryota</taxon>
        <taxon>Sar</taxon>
        <taxon>Alveolata</taxon>
        <taxon>Apicomplexa</taxon>
        <taxon>Aconoidasida</taxon>
        <taxon>Piroplasmida</taxon>
        <taxon>Theileriidae</taxon>
        <taxon>Theileria</taxon>
    </lineage>
</organism>
<feature type="compositionally biased region" description="Basic and acidic residues" evidence="1">
    <location>
        <begin position="416"/>
        <end position="469"/>
    </location>
</feature>
<accession>A0A976XI14</accession>
<name>A0A976XI14_THEOR</name>
<feature type="compositionally biased region" description="Gly residues" evidence="1">
    <location>
        <begin position="288"/>
        <end position="299"/>
    </location>
</feature>
<feature type="region of interest" description="Disordered" evidence="1">
    <location>
        <begin position="252"/>
        <end position="309"/>
    </location>
</feature>
<feature type="region of interest" description="Disordered" evidence="1">
    <location>
        <begin position="349"/>
        <end position="491"/>
    </location>
</feature>
<feature type="compositionally biased region" description="Polar residues" evidence="1">
    <location>
        <begin position="270"/>
        <end position="285"/>
    </location>
</feature>
<evidence type="ECO:0000313" key="2">
    <source>
        <dbReference type="EMBL" id="UVC50022.1"/>
    </source>
</evidence>
<proteinExistence type="predicted"/>
<evidence type="ECO:0008006" key="4">
    <source>
        <dbReference type="Google" id="ProtNLM"/>
    </source>
</evidence>
<dbReference type="AlphaFoldDB" id="A0A976XI14"/>
<dbReference type="GO" id="GO:0003676">
    <property type="term" value="F:nucleic acid binding"/>
    <property type="evidence" value="ECO:0007669"/>
    <property type="project" value="InterPro"/>
</dbReference>
<dbReference type="EMBL" id="CP056071">
    <property type="protein sequence ID" value="UVC50022.1"/>
    <property type="molecule type" value="Genomic_DNA"/>
</dbReference>
<evidence type="ECO:0000313" key="3">
    <source>
        <dbReference type="Proteomes" id="UP000244811"/>
    </source>
</evidence>
<dbReference type="InterPro" id="IPR035979">
    <property type="entry name" value="RBD_domain_sf"/>
</dbReference>